<dbReference type="PANTHER" id="PTHR43317">
    <property type="entry name" value="THERMOSPERMINE SYNTHASE ACAULIS5"/>
    <property type="match status" value="1"/>
</dbReference>
<dbReference type="Gene3D" id="3.40.50.150">
    <property type="entry name" value="Vaccinia Virus protein VP39"/>
    <property type="match status" value="1"/>
</dbReference>
<reference evidence="8" key="1">
    <citation type="submission" date="2021-01" db="EMBL/GenBank/DDBJ databases">
        <authorList>
            <person name="Corre E."/>
            <person name="Pelletier E."/>
            <person name="Niang G."/>
            <person name="Scheremetjew M."/>
            <person name="Finn R."/>
            <person name="Kale V."/>
            <person name="Holt S."/>
            <person name="Cochrane G."/>
            <person name="Meng A."/>
            <person name="Brown T."/>
            <person name="Cohen L."/>
        </authorList>
    </citation>
    <scope>NUCLEOTIDE SEQUENCE</scope>
    <source>
        <strain evidence="8">CCMP 769</strain>
    </source>
</reference>
<name>A0A7S3A4Z7_9RHOD</name>
<comment type="catalytic activity">
    <reaction evidence="4">
        <text>S-adenosyl 3-(methylsulfanyl)propylamine + spermidine = thermospermine + S-methyl-5'-thioadenosine + H(+)</text>
        <dbReference type="Rhea" id="RHEA:30515"/>
        <dbReference type="ChEBI" id="CHEBI:15378"/>
        <dbReference type="ChEBI" id="CHEBI:17509"/>
        <dbReference type="ChEBI" id="CHEBI:57443"/>
        <dbReference type="ChEBI" id="CHEBI:57834"/>
        <dbReference type="ChEBI" id="CHEBI:59903"/>
        <dbReference type="EC" id="2.5.1.79"/>
    </reaction>
</comment>
<dbReference type="GO" id="GO:0006596">
    <property type="term" value="P:polyamine biosynthetic process"/>
    <property type="evidence" value="ECO:0007669"/>
    <property type="project" value="UniProtKB-UniRule"/>
</dbReference>
<keyword evidence="3 6" id="KW-0620">Polyamine biosynthesis</keyword>
<sequence>MDDDSEREPCLWITEHLTPYGTVSHGVKQLFASKQTKYQSMIIADIGPYGKALVLDGRIQTTTGDEYLYHEPIIHLPSLLHGGPKKVLILGGADLGAAREALKWKSVEQVVVIDIDGDVVELCAQYLPEIAQDCSDDERCKLIVGDALKYIDETDETYDVIIGDLTDPIENGPSIELFTRSFYEKVKRCLNKSGVYVTQAGTISLREEKVFPRVANTLKTLFKEVVPFSSFIPTYGTPLGFLASSDSKLVTKLTADEINEKLDSDLHNGRETLKFLDGTSFLGLLGLPANVRASIQSESTVYK</sequence>
<organism evidence="8">
    <name type="scientific">Rhodosorus marinus</name>
    <dbReference type="NCBI Taxonomy" id="101924"/>
    <lineage>
        <taxon>Eukaryota</taxon>
        <taxon>Rhodophyta</taxon>
        <taxon>Stylonematophyceae</taxon>
        <taxon>Stylonematales</taxon>
        <taxon>Stylonemataceae</taxon>
        <taxon>Rhodosorus</taxon>
    </lineage>
</organism>
<keyword evidence="2 6" id="KW-0808">Transferase</keyword>
<dbReference type="InterPro" id="IPR037163">
    <property type="entry name" value="Spermidine_synt_N_sf"/>
</dbReference>
<dbReference type="PANTHER" id="PTHR43317:SF1">
    <property type="entry name" value="THERMOSPERMINE SYNTHASE ACAULIS5"/>
    <property type="match status" value="1"/>
</dbReference>
<dbReference type="Pfam" id="PF01564">
    <property type="entry name" value="Spermine_synth"/>
    <property type="match status" value="1"/>
</dbReference>
<evidence type="ECO:0000313" key="8">
    <source>
        <dbReference type="EMBL" id="CAE0058856.1"/>
    </source>
</evidence>
<dbReference type="InterPro" id="IPR001045">
    <property type="entry name" value="Spermi_synthase"/>
</dbReference>
<evidence type="ECO:0000256" key="4">
    <source>
        <dbReference type="ARBA" id="ARBA00048874"/>
    </source>
</evidence>
<dbReference type="InterPro" id="IPR029063">
    <property type="entry name" value="SAM-dependent_MTases_sf"/>
</dbReference>
<feature type="domain" description="PABS" evidence="7">
    <location>
        <begin position="10"/>
        <end position="246"/>
    </location>
</feature>
<dbReference type="InterPro" id="IPR030374">
    <property type="entry name" value="PABS"/>
</dbReference>
<dbReference type="EMBL" id="HBHW01034985">
    <property type="protein sequence ID" value="CAE0058856.1"/>
    <property type="molecule type" value="Transcribed_RNA"/>
</dbReference>
<comment type="similarity">
    <text evidence="1">Belongs to the spermidine/spermine synthase family.</text>
</comment>
<dbReference type="HAMAP" id="MF_00198">
    <property type="entry name" value="Spermidine_synth"/>
    <property type="match status" value="1"/>
</dbReference>
<protein>
    <recommendedName>
        <fullName evidence="5">thermospermine synthase</fullName>
        <ecNumber evidence="5">2.5.1.79</ecNumber>
    </recommendedName>
</protein>
<dbReference type="SUPFAM" id="SSF53335">
    <property type="entry name" value="S-adenosyl-L-methionine-dependent methyltransferases"/>
    <property type="match status" value="1"/>
</dbReference>
<dbReference type="Gene3D" id="2.30.140.10">
    <property type="entry name" value="Spermidine synthase, tetramerisation domain"/>
    <property type="match status" value="1"/>
</dbReference>
<dbReference type="FunFam" id="3.40.50.150:FF:000088">
    <property type="entry name" value="Polyamine aminopropyltransferase"/>
    <property type="match status" value="1"/>
</dbReference>
<proteinExistence type="inferred from homology"/>
<evidence type="ECO:0000256" key="3">
    <source>
        <dbReference type="ARBA" id="ARBA00023115"/>
    </source>
</evidence>
<gene>
    <name evidence="8" type="ORF">RMAR00112_LOCUS26921</name>
</gene>
<dbReference type="EC" id="2.5.1.79" evidence="5"/>
<dbReference type="AlphaFoldDB" id="A0A7S3A4Z7"/>
<evidence type="ECO:0000256" key="1">
    <source>
        <dbReference type="ARBA" id="ARBA00007867"/>
    </source>
</evidence>
<dbReference type="InterPro" id="IPR035246">
    <property type="entry name" value="Spermidine_synt_N"/>
</dbReference>
<evidence type="ECO:0000256" key="2">
    <source>
        <dbReference type="ARBA" id="ARBA00022679"/>
    </source>
</evidence>
<evidence type="ECO:0000259" key="7">
    <source>
        <dbReference type="PROSITE" id="PS51006"/>
    </source>
</evidence>
<accession>A0A7S3A4Z7</accession>
<dbReference type="PROSITE" id="PS51006">
    <property type="entry name" value="PABS_2"/>
    <property type="match status" value="1"/>
</dbReference>
<evidence type="ECO:0000256" key="5">
    <source>
        <dbReference type="ARBA" id="ARBA00049721"/>
    </source>
</evidence>
<dbReference type="GO" id="GO:0010487">
    <property type="term" value="F:thermospermine synthase activity"/>
    <property type="evidence" value="ECO:0007669"/>
    <property type="project" value="UniProtKB-EC"/>
</dbReference>
<feature type="active site" description="Proton acceptor" evidence="6">
    <location>
        <position position="164"/>
    </location>
</feature>
<dbReference type="CDD" id="cd02440">
    <property type="entry name" value="AdoMet_MTases"/>
    <property type="match status" value="1"/>
</dbReference>
<evidence type="ECO:0000256" key="6">
    <source>
        <dbReference type="PROSITE-ProRule" id="PRU00354"/>
    </source>
</evidence>
<dbReference type="Pfam" id="PF17284">
    <property type="entry name" value="Spermine_synt_N"/>
    <property type="match status" value="1"/>
</dbReference>